<dbReference type="Pfam" id="PF01485">
    <property type="entry name" value="IBR"/>
    <property type="match status" value="1"/>
</dbReference>
<keyword evidence="3" id="KW-0833">Ubl conjugation pathway</keyword>
<name>A0A4V5N349_9PEZI</name>
<gene>
    <name evidence="7" type="ORF">B0A50_08714</name>
</gene>
<keyword evidence="1" id="KW-0479">Metal-binding</keyword>
<comment type="caution">
    <text evidence="7">The sequence shown here is derived from an EMBL/GenBank/DDBJ whole genome shotgun (WGS) entry which is preliminary data.</text>
</comment>
<dbReference type="EMBL" id="NAJL01000106">
    <property type="protein sequence ID" value="TKA21719.1"/>
    <property type="molecule type" value="Genomic_DNA"/>
</dbReference>
<dbReference type="OrthoDB" id="10009520at2759"/>
<dbReference type="SUPFAM" id="SSF57850">
    <property type="entry name" value="RING/U-box"/>
    <property type="match status" value="1"/>
</dbReference>
<dbReference type="InterPro" id="IPR002867">
    <property type="entry name" value="IBR_dom"/>
</dbReference>
<evidence type="ECO:0000256" key="5">
    <source>
        <dbReference type="SAM" id="MobiDB-lite"/>
    </source>
</evidence>
<dbReference type="GO" id="GO:0008270">
    <property type="term" value="F:zinc ion binding"/>
    <property type="evidence" value="ECO:0007669"/>
    <property type="project" value="UniProtKB-KW"/>
</dbReference>
<dbReference type="Proteomes" id="UP000308549">
    <property type="component" value="Unassembled WGS sequence"/>
</dbReference>
<evidence type="ECO:0000256" key="4">
    <source>
        <dbReference type="ARBA" id="ARBA00022833"/>
    </source>
</evidence>
<organism evidence="7 8">
    <name type="scientific">Salinomyces thailandicus</name>
    <dbReference type="NCBI Taxonomy" id="706561"/>
    <lineage>
        <taxon>Eukaryota</taxon>
        <taxon>Fungi</taxon>
        <taxon>Dikarya</taxon>
        <taxon>Ascomycota</taxon>
        <taxon>Pezizomycotina</taxon>
        <taxon>Dothideomycetes</taxon>
        <taxon>Dothideomycetidae</taxon>
        <taxon>Mycosphaerellales</taxon>
        <taxon>Teratosphaeriaceae</taxon>
        <taxon>Salinomyces</taxon>
    </lineage>
</organism>
<keyword evidence="8" id="KW-1185">Reference proteome</keyword>
<feature type="domain" description="IBR" evidence="6">
    <location>
        <begin position="193"/>
        <end position="236"/>
    </location>
</feature>
<accession>A0A4V5N349</accession>
<feature type="region of interest" description="Disordered" evidence="5">
    <location>
        <begin position="103"/>
        <end position="127"/>
    </location>
</feature>
<evidence type="ECO:0000313" key="7">
    <source>
        <dbReference type="EMBL" id="TKA21719.1"/>
    </source>
</evidence>
<evidence type="ECO:0000256" key="2">
    <source>
        <dbReference type="ARBA" id="ARBA00022771"/>
    </source>
</evidence>
<dbReference type="Gene3D" id="1.20.120.1750">
    <property type="match status" value="1"/>
</dbReference>
<evidence type="ECO:0000256" key="3">
    <source>
        <dbReference type="ARBA" id="ARBA00022786"/>
    </source>
</evidence>
<keyword evidence="2" id="KW-0863">Zinc-finger</keyword>
<sequence>MSISTMECTVCLEASTEHITILENAVCIDCVTTSILPQFHAALRFEHAYPPTWGTTPLNPIAFLHYLPAGFLTRWLEREEEYRTPPHQRIYCQHLHPAPLPPSATVTPSLASSSPSPTSETPPSPPQEICNHFFGSPANLLGSLTPHTCPTCTSLTCETCELPIPNPTAHQPSCPAPDPTSTDNASPFATLTRGADYQLCAGCALPAELKDGCNCVACPKCRTETCFLCGSAAEHYGGHFAVGQPCVLFGRPGPQGIHAPPAEEIARLEAEEEEAAALEAAEAEAEWEAEIIEEIMELRREIWRHVAIQNDARDWWARNEERLLWLEGREEGLRVMEVEERGRRWAEEDRREREEAVREKEWRVRVAARTAEGGFDGREGLREEFRRRVRVGEERLRGERDGEGAL</sequence>
<evidence type="ECO:0000259" key="6">
    <source>
        <dbReference type="Pfam" id="PF01485"/>
    </source>
</evidence>
<feature type="compositionally biased region" description="Low complexity" evidence="5">
    <location>
        <begin position="103"/>
        <end position="119"/>
    </location>
</feature>
<proteinExistence type="predicted"/>
<keyword evidence="4" id="KW-0862">Zinc</keyword>
<reference evidence="7 8" key="1">
    <citation type="submission" date="2017-03" db="EMBL/GenBank/DDBJ databases">
        <title>Genomes of endolithic fungi from Antarctica.</title>
        <authorList>
            <person name="Coleine C."/>
            <person name="Masonjones S."/>
            <person name="Stajich J.E."/>
        </authorList>
    </citation>
    <scope>NUCLEOTIDE SEQUENCE [LARGE SCALE GENOMIC DNA]</scope>
    <source>
        <strain evidence="7 8">CCFEE 6315</strain>
    </source>
</reference>
<protein>
    <recommendedName>
        <fullName evidence="6">IBR domain-containing protein</fullName>
    </recommendedName>
</protein>
<evidence type="ECO:0000256" key="1">
    <source>
        <dbReference type="ARBA" id="ARBA00022723"/>
    </source>
</evidence>
<dbReference type="AlphaFoldDB" id="A0A4V5N349"/>
<evidence type="ECO:0000313" key="8">
    <source>
        <dbReference type="Proteomes" id="UP000308549"/>
    </source>
</evidence>